<sequence>SPSEKASAQRRNSYGDASEPSVRGGIEARATGPESGGTQEAARGIKKQKSLRPALKKLEREGHKAMEGVVSSFGAQLQELKSYLEENNAKFAKETAEELEKRLASQESLVEQLRAEFS</sequence>
<proteinExistence type="predicted"/>
<feature type="compositionally biased region" description="Polar residues" evidence="2">
    <location>
        <begin position="1"/>
        <end position="12"/>
    </location>
</feature>
<organism evidence="3">
    <name type="scientific">Tetraselmis sp. GSL018</name>
    <dbReference type="NCBI Taxonomy" id="582737"/>
    <lineage>
        <taxon>Eukaryota</taxon>
        <taxon>Viridiplantae</taxon>
        <taxon>Chlorophyta</taxon>
        <taxon>core chlorophytes</taxon>
        <taxon>Chlorodendrophyceae</taxon>
        <taxon>Chlorodendrales</taxon>
        <taxon>Chlorodendraceae</taxon>
        <taxon>Tetraselmis</taxon>
    </lineage>
</organism>
<dbReference type="EMBL" id="GBEZ01010903">
    <property type="protein sequence ID" value="JAC74825.1"/>
    <property type="molecule type" value="Transcribed_RNA"/>
</dbReference>
<feature type="non-terminal residue" evidence="3">
    <location>
        <position position="118"/>
    </location>
</feature>
<gene>
    <name evidence="3" type="ORF">TSPGSL018_24880</name>
</gene>
<reference evidence="3" key="1">
    <citation type="submission" date="2014-05" db="EMBL/GenBank/DDBJ databases">
        <title>The transcriptome of the halophilic microalga Tetraselmis sp. GSL018 isolated from the Great Salt Lake, Utah.</title>
        <authorList>
            <person name="Jinkerson R.E."/>
            <person name="D'Adamo S."/>
            <person name="Posewitz M.C."/>
        </authorList>
    </citation>
    <scope>NUCLEOTIDE SEQUENCE</scope>
    <source>
        <strain evidence="3">GSL018</strain>
    </source>
</reference>
<evidence type="ECO:0000256" key="1">
    <source>
        <dbReference type="SAM" id="Coils"/>
    </source>
</evidence>
<accession>A0A061RVU7</accession>
<evidence type="ECO:0000313" key="3">
    <source>
        <dbReference type="EMBL" id="JAC74825.1"/>
    </source>
</evidence>
<evidence type="ECO:0000256" key="2">
    <source>
        <dbReference type="SAM" id="MobiDB-lite"/>
    </source>
</evidence>
<feature type="non-terminal residue" evidence="3">
    <location>
        <position position="1"/>
    </location>
</feature>
<feature type="coiled-coil region" evidence="1">
    <location>
        <begin position="89"/>
        <end position="116"/>
    </location>
</feature>
<protein>
    <submittedName>
        <fullName evidence="3">Uncharacterized protein</fullName>
    </submittedName>
</protein>
<feature type="region of interest" description="Disordered" evidence="2">
    <location>
        <begin position="1"/>
        <end position="55"/>
    </location>
</feature>
<dbReference type="AlphaFoldDB" id="A0A061RVU7"/>
<name>A0A061RVU7_9CHLO</name>
<keyword evidence="1" id="KW-0175">Coiled coil</keyword>